<dbReference type="PANTHER" id="PTHR13000">
    <property type="entry name" value="NUCLEOPORIN P54"/>
    <property type="match status" value="1"/>
</dbReference>
<keyword evidence="12" id="KW-0175">Coiled coil</keyword>
<dbReference type="InterPro" id="IPR025574">
    <property type="entry name" value="Nucleoporin_FG_rpt"/>
</dbReference>
<evidence type="ECO:0000259" key="15">
    <source>
        <dbReference type="PROSITE" id="PS50076"/>
    </source>
</evidence>
<evidence type="ECO:0000256" key="3">
    <source>
        <dbReference type="ARBA" id="ARBA00004614"/>
    </source>
</evidence>
<dbReference type="Pfam" id="PF13874">
    <property type="entry name" value="Nup54"/>
    <property type="match status" value="1"/>
</dbReference>
<feature type="compositionally biased region" description="Acidic residues" evidence="13">
    <location>
        <begin position="646"/>
        <end position="655"/>
    </location>
</feature>
<keyword evidence="10 14" id="KW-0472">Membrane</keyword>
<keyword evidence="9" id="KW-0333">Golgi apparatus</keyword>
<dbReference type="InterPro" id="IPR001623">
    <property type="entry name" value="DnaJ_domain"/>
</dbReference>
<dbReference type="InterPro" id="IPR025712">
    <property type="entry name" value="Nup54_alpha-helical_dom"/>
</dbReference>
<feature type="compositionally biased region" description="Polar residues" evidence="13">
    <location>
        <begin position="623"/>
        <end position="638"/>
    </location>
</feature>
<dbReference type="CDD" id="cd06257">
    <property type="entry name" value="DnaJ"/>
    <property type="match status" value="1"/>
</dbReference>
<evidence type="ECO:0000256" key="12">
    <source>
        <dbReference type="SAM" id="Coils"/>
    </source>
</evidence>
<keyword evidence="11" id="KW-0539">Nucleus</keyword>
<dbReference type="Pfam" id="PF13634">
    <property type="entry name" value="Nucleoporin_FG"/>
    <property type="match status" value="1"/>
</dbReference>
<feature type="region of interest" description="Disordered" evidence="13">
    <location>
        <begin position="722"/>
        <end position="749"/>
    </location>
</feature>
<evidence type="ECO:0000256" key="1">
    <source>
        <dbReference type="ARBA" id="ARBA00002154"/>
    </source>
</evidence>
<feature type="region of interest" description="Disordered" evidence="13">
    <location>
        <begin position="1137"/>
        <end position="1156"/>
    </location>
</feature>
<evidence type="ECO:0000256" key="11">
    <source>
        <dbReference type="ARBA" id="ARBA00023242"/>
    </source>
</evidence>
<reference evidence="16 17" key="1">
    <citation type="submission" date="2014-10" db="EMBL/GenBank/DDBJ databases">
        <title>Draft genome of the hookworm Ancylostoma caninum.</title>
        <authorList>
            <person name="Mitreva M."/>
        </authorList>
    </citation>
    <scope>NUCLEOTIDE SEQUENCE [LARGE SCALE GENOMIC DNA]</scope>
    <source>
        <strain evidence="16 17">Baltimore</strain>
    </source>
</reference>
<dbReference type="GO" id="GO:0000139">
    <property type="term" value="C:Golgi membrane"/>
    <property type="evidence" value="ECO:0007669"/>
    <property type="project" value="UniProtKB-SubCell"/>
</dbReference>
<sequence length="1304" mass="145785">MSLFGSKPLFGSTSTATTTSAFTFGSTATTTTASSLFGSTTTTTPASKPLFGSVPQSGTTTSLFGTTTTTSGGLFGSKPTTTTAASGGLFGSTTTGGLFSKPATTGFGSTGGTGLFGSKPLTGGLFGAAATAQPATETKQTVQGILQESDALVRSLTKVELFGDERDEMVAKLNQLAAALGTGCGYYKDGQQPVQYSQGGPFHRIKAIGYNRVSEYADSDGIVALVVKAPFTDYQTSEQKQKFVDALFVILGSKPTIHAHVESVKALPDNLTEICVYVTEKFRGRISSKELAQYFNQATQKQQLETQLKVDKEKIISRVQMDKQQKELYLKDPPTGFDASLWAQAVRENPDPEKLLPYPIRGFEQLRARQKAQIENVQVENAVVESMKSRLTRLEANVTAASVQLAQQKVIQQRLSHRLLRQLVLSMQMLSQRFTQGIDATEESMQSALESINARLNAPHQIKERIAEISETLRVEDATLRSSLAKDTNFIDEADALNLKKYLDRCQDGLESLVAVLNSNLEDLQLMAAAVDGTVLFHLTNLLSLFFHTHHRGILSPDKMTVDEDERKAEKRAKSEAQRLESIRVKKQLEKQRQAIMSQALREVDKKSKRVVFADSDEEEELPSTSSQTTSAVKTSSKGPKLFEDTSSEESDEDKDQLKITNRHEGKKGEKLMKLEARFNSDSRFQLDEKFASSGSEDEDENEVAQERSKNLELLSKVLGSTVKPQKKTLKSSAKETASGQPAFRPFTRFDPFNEEHVKWLQKEEVGYDVYTSMKLQLSPSLQAAANEKQEEDKSNDESASEQEDKRHKNKSNGIHYEMQADFAEELKARLAAESAADGSGANDGSTGFSFLAMMGRAAPSSEPEQETKKNISKEEDIVPNKKLKKLLGRDDGSDDDVDANVTLPTSKPVLPSVSTSKFFVTGDEPYLQSLVSNFKRTQALEKIVPRWSNHRDVFVKSAPHFRTINIFEKQRSKRTDTSFCNLMVRRRQKLLRRKERAFQRRGRPERLKTARFLFFPWSLLQMDFVDQVLNNENPKEPEYYLALGCDRSSTIDQITAEYRARVKFLHPDKLLDENDEQKRDDYLRLQSAYATLSDPEQRQCYDAWLDCLLPLTYEEFRRNKDAVKVSMHWITPKQTPVISHSEPSKPQRCKESAAKGSARWESGRYQSEAGWRPFGAVSFYERPLLMLFSAYSLDGLFVVALLIICSCAYLKRVPRINSWLLSEKKGFFGIFYKTTLPKGVKQKVKKTKQAGPKRGHNLYIAPKKQQLIQQDKIAAEVTKVINDKNEEMVKGRADTAVGRNKTD</sequence>
<feature type="transmembrane region" description="Helical" evidence="14">
    <location>
        <begin position="1185"/>
        <end position="1211"/>
    </location>
</feature>
<feature type="domain" description="J" evidence="15">
    <location>
        <begin position="1039"/>
        <end position="1106"/>
    </location>
</feature>
<feature type="compositionally biased region" description="Basic and acidic residues" evidence="13">
    <location>
        <begin position="866"/>
        <end position="878"/>
    </location>
</feature>
<protein>
    <submittedName>
        <fullName evidence="16">DnaJ domain protein</fullName>
    </submittedName>
</protein>
<comment type="function">
    <text evidence="1">Involved in the early part of the secretory pathway.</text>
</comment>
<feature type="region of interest" description="Disordered" evidence="13">
    <location>
        <begin position="857"/>
        <end position="878"/>
    </location>
</feature>
<name>A0A368H0H7_ANCCA</name>
<evidence type="ECO:0000256" key="14">
    <source>
        <dbReference type="SAM" id="Phobius"/>
    </source>
</evidence>
<dbReference type="GO" id="GO:0006999">
    <property type="term" value="P:nuclear pore organization"/>
    <property type="evidence" value="ECO:0007669"/>
    <property type="project" value="TreeGrafter"/>
</dbReference>
<evidence type="ECO:0000313" key="17">
    <source>
        <dbReference type="Proteomes" id="UP000252519"/>
    </source>
</evidence>
<dbReference type="GO" id="GO:0006607">
    <property type="term" value="P:NLS-bearing protein import into nucleus"/>
    <property type="evidence" value="ECO:0007669"/>
    <property type="project" value="TreeGrafter"/>
</dbReference>
<dbReference type="InterPro" id="IPR009653">
    <property type="entry name" value="Ksh1"/>
</dbReference>
<keyword evidence="7" id="KW-0732">Signal</keyword>
<keyword evidence="5" id="KW-0813">Transport</keyword>
<dbReference type="Proteomes" id="UP000252519">
    <property type="component" value="Unassembled WGS sequence"/>
</dbReference>
<dbReference type="GO" id="GO:0036228">
    <property type="term" value="P:protein localization to nuclear inner membrane"/>
    <property type="evidence" value="ECO:0007669"/>
    <property type="project" value="TreeGrafter"/>
</dbReference>
<evidence type="ECO:0000256" key="9">
    <source>
        <dbReference type="ARBA" id="ARBA00023034"/>
    </source>
</evidence>
<feature type="compositionally biased region" description="Polar residues" evidence="13">
    <location>
        <begin position="731"/>
        <end position="740"/>
    </location>
</feature>
<evidence type="ECO:0000256" key="6">
    <source>
        <dbReference type="ARBA" id="ARBA00022692"/>
    </source>
</evidence>
<dbReference type="Pfam" id="PF00226">
    <property type="entry name" value="DnaJ"/>
    <property type="match status" value="1"/>
</dbReference>
<evidence type="ECO:0000256" key="8">
    <source>
        <dbReference type="ARBA" id="ARBA00022989"/>
    </source>
</evidence>
<evidence type="ECO:0000256" key="7">
    <source>
        <dbReference type="ARBA" id="ARBA00022729"/>
    </source>
</evidence>
<dbReference type="OrthoDB" id="6162375at2759"/>
<evidence type="ECO:0000313" key="16">
    <source>
        <dbReference type="EMBL" id="RCN48777.1"/>
    </source>
</evidence>
<dbReference type="Gene3D" id="1.10.287.110">
    <property type="entry name" value="DnaJ domain"/>
    <property type="match status" value="1"/>
</dbReference>
<dbReference type="Pfam" id="PF09495">
    <property type="entry name" value="DUF2462"/>
    <property type="match status" value="1"/>
</dbReference>
<feature type="compositionally biased region" description="Basic and acidic residues" evidence="13">
    <location>
        <begin position="656"/>
        <end position="672"/>
    </location>
</feature>
<proteinExistence type="inferred from homology"/>
<evidence type="ECO:0000256" key="5">
    <source>
        <dbReference type="ARBA" id="ARBA00022448"/>
    </source>
</evidence>
<evidence type="ECO:0000256" key="10">
    <source>
        <dbReference type="ARBA" id="ARBA00023136"/>
    </source>
</evidence>
<comment type="subcellular location">
    <subcellularLocation>
        <location evidence="3">Golgi apparatus membrane</location>
        <topology evidence="3">Single-pass type I membrane protein</topology>
    </subcellularLocation>
    <subcellularLocation>
        <location evidence="2">Nucleus</location>
    </subcellularLocation>
</comment>
<keyword evidence="17" id="KW-1185">Reference proteome</keyword>
<dbReference type="PANTHER" id="PTHR13000:SF0">
    <property type="entry name" value="NUCLEOPORIN P54"/>
    <property type="match status" value="1"/>
</dbReference>
<dbReference type="PROSITE" id="PS50076">
    <property type="entry name" value="DNAJ_2"/>
    <property type="match status" value="1"/>
</dbReference>
<dbReference type="InterPro" id="IPR019034">
    <property type="entry name" value="UPF0390"/>
</dbReference>
<comment type="caution">
    <text evidence="16">The sequence shown here is derived from an EMBL/GenBank/DDBJ whole genome shotgun (WGS) entry which is preliminary data.</text>
</comment>
<organism evidence="16 17">
    <name type="scientific">Ancylostoma caninum</name>
    <name type="common">Dog hookworm</name>
    <dbReference type="NCBI Taxonomy" id="29170"/>
    <lineage>
        <taxon>Eukaryota</taxon>
        <taxon>Metazoa</taxon>
        <taxon>Ecdysozoa</taxon>
        <taxon>Nematoda</taxon>
        <taxon>Chromadorea</taxon>
        <taxon>Rhabditida</taxon>
        <taxon>Rhabditina</taxon>
        <taxon>Rhabditomorpha</taxon>
        <taxon>Strongyloidea</taxon>
        <taxon>Ancylostomatidae</taxon>
        <taxon>Ancylostomatinae</taxon>
        <taxon>Ancylostoma</taxon>
    </lineage>
</organism>
<accession>A0A368H0H7</accession>
<dbReference type="InterPro" id="IPR024864">
    <property type="entry name" value="Nup54/Nup57/Nup44"/>
</dbReference>
<feature type="coiled-coil region" evidence="12">
    <location>
        <begin position="360"/>
        <end position="404"/>
    </location>
</feature>
<comment type="similarity">
    <text evidence="4">Belongs to the KISH family.</text>
</comment>
<feature type="compositionally biased region" description="Basic and acidic residues" evidence="13">
    <location>
        <begin position="788"/>
        <end position="807"/>
    </location>
</feature>
<dbReference type="Pfam" id="PF06842">
    <property type="entry name" value="DUF1242"/>
    <property type="match status" value="1"/>
</dbReference>
<dbReference type="GO" id="GO:0017056">
    <property type="term" value="F:structural constituent of nuclear pore"/>
    <property type="evidence" value="ECO:0007669"/>
    <property type="project" value="TreeGrafter"/>
</dbReference>
<feature type="region of interest" description="Disordered" evidence="13">
    <location>
        <begin position="614"/>
        <end position="672"/>
    </location>
</feature>
<keyword evidence="6 14" id="KW-0812">Transmembrane</keyword>
<dbReference type="STRING" id="29170.A0A368H0H7"/>
<evidence type="ECO:0000256" key="4">
    <source>
        <dbReference type="ARBA" id="ARBA00008961"/>
    </source>
</evidence>
<keyword evidence="8 14" id="KW-1133">Transmembrane helix</keyword>
<feature type="compositionally biased region" description="Basic and acidic residues" evidence="13">
    <location>
        <begin position="1143"/>
        <end position="1154"/>
    </location>
</feature>
<evidence type="ECO:0000256" key="2">
    <source>
        <dbReference type="ARBA" id="ARBA00004123"/>
    </source>
</evidence>
<evidence type="ECO:0000256" key="13">
    <source>
        <dbReference type="SAM" id="MobiDB-lite"/>
    </source>
</evidence>
<dbReference type="SUPFAM" id="SSF46565">
    <property type="entry name" value="Chaperone J-domain"/>
    <property type="match status" value="1"/>
</dbReference>
<gene>
    <name evidence="16" type="ORF">ANCCAN_05060</name>
</gene>
<dbReference type="EMBL" id="JOJR01000042">
    <property type="protein sequence ID" value="RCN48777.1"/>
    <property type="molecule type" value="Genomic_DNA"/>
</dbReference>
<dbReference type="SMART" id="SM00271">
    <property type="entry name" value="DnaJ"/>
    <property type="match status" value="1"/>
</dbReference>
<feature type="region of interest" description="Disordered" evidence="13">
    <location>
        <begin position="782"/>
        <end position="819"/>
    </location>
</feature>
<dbReference type="InterPro" id="IPR036869">
    <property type="entry name" value="J_dom_sf"/>
</dbReference>
<dbReference type="GO" id="GO:0044613">
    <property type="term" value="C:nuclear pore central transport channel"/>
    <property type="evidence" value="ECO:0007669"/>
    <property type="project" value="TreeGrafter"/>
</dbReference>